<evidence type="ECO:0000313" key="4">
    <source>
        <dbReference type="EMBL" id="CAJ0935495.1"/>
    </source>
</evidence>
<evidence type="ECO:0000256" key="3">
    <source>
        <dbReference type="SAM" id="MobiDB-lite"/>
    </source>
</evidence>
<dbReference type="InterPro" id="IPR036322">
    <property type="entry name" value="WD40_repeat_dom_sf"/>
</dbReference>
<accession>A0ABN9L7W4</accession>
<comment type="caution">
    <text evidence="4">The sequence shown here is derived from an EMBL/GenBank/DDBJ whole genome shotgun (WGS) entry which is preliminary data.</text>
</comment>
<evidence type="ECO:0000256" key="2">
    <source>
        <dbReference type="ARBA" id="ARBA00022737"/>
    </source>
</evidence>
<protein>
    <submittedName>
        <fullName evidence="4">Uncharacterized protein</fullName>
    </submittedName>
</protein>
<dbReference type="SUPFAM" id="SSF50978">
    <property type="entry name" value="WD40 repeat-like"/>
    <property type="match status" value="1"/>
</dbReference>
<dbReference type="PANTHER" id="PTHR14221:SF0">
    <property type="entry name" value="WD REPEAT-CONTAINING PROTEIN 44"/>
    <property type="match status" value="1"/>
</dbReference>
<feature type="compositionally biased region" description="Basic and acidic residues" evidence="3">
    <location>
        <begin position="86"/>
        <end position="98"/>
    </location>
</feature>
<dbReference type="PANTHER" id="PTHR14221">
    <property type="entry name" value="WD REPEAT DOMAIN 44"/>
    <property type="match status" value="1"/>
</dbReference>
<dbReference type="InterPro" id="IPR040324">
    <property type="entry name" value="WDR44/Dgr2"/>
</dbReference>
<evidence type="ECO:0000313" key="5">
    <source>
        <dbReference type="Proteomes" id="UP001176940"/>
    </source>
</evidence>
<reference evidence="4" key="1">
    <citation type="submission" date="2023-07" db="EMBL/GenBank/DDBJ databases">
        <authorList>
            <person name="Stuckert A."/>
        </authorList>
    </citation>
    <scope>NUCLEOTIDE SEQUENCE</scope>
</reference>
<proteinExistence type="predicted"/>
<sequence length="138" mass="15576">MTYKAIHNLSPPYICDLVSRHDFTYIVSGSEDKYVYIWSTYHDLSKFTSVRRDRNDFWEGIKAHNAVVTSAIFAPHPNLMVPPDASTDRQDTDQKGEQGESIDNIPSGALKSDHTEVLLSADFTGAIKVFINRKKNLS</sequence>
<keyword evidence="1" id="KW-0853">WD repeat</keyword>
<gene>
    <name evidence="4" type="ORF">RIMI_LOCUS6341229</name>
</gene>
<organism evidence="4 5">
    <name type="scientific">Ranitomeya imitator</name>
    <name type="common">mimic poison frog</name>
    <dbReference type="NCBI Taxonomy" id="111125"/>
    <lineage>
        <taxon>Eukaryota</taxon>
        <taxon>Metazoa</taxon>
        <taxon>Chordata</taxon>
        <taxon>Craniata</taxon>
        <taxon>Vertebrata</taxon>
        <taxon>Euteleostomi</taxon>
        <taxon>Amphibia</taxon>
        <taxon>Batrachia</taxon>
        <taxon>Anura</taxon>
        <taxon>Neobatrachia</taxon>
        <taxon>Hyloidea</taxon>
        <taxon>Dendrobatidae</taxon>
        <taxon>Dendrobatinae</taxon>
        <taxon>Ranitomeya</taxon>
    </lineage>
</organism>
<feature type="region of interest" description="Disordered" evidence="3">
    <location>
        <begin position="77"/>
        <end position="108"/>
    </location>
</feature>
<name>A0ABN9L7W4_9NEOB</name>
<keyword evidence="5" id="KW-1185">Reference proteome</keyword>
<dbReference type="Proteomes" id="UP001176940">
    <property type="component" value="Unassembled WGS sequence"/>
</dbReference>
<evidence type="ECO:0000256" key="1">
    <source>
        <dbReference type="ARBA" id="ARBA00022574"/>
    </source>
</evidence>
<keyword evidence="2" id="KW-0677">Repeat</keyword>
<dbReference type="EMBL" id="CAUEEQ010011327">
    <property type="protein sequence ID" value="CAJ0935495.1"/>
    <property type="molecule type" value="Genomic_DNA"/>
</dbReference>
<dbReference type="InterPro" id="IPR015943">
    <property type="entry name" value="WD40/YVTN_repeat-like_dom_sf"/>
</dbReference>
<dbReference type="Gene3D" id="2.130.10.10">
    <property type="entry name" value="YVTN repeat-like/Quinoprotein amine dehydrogenase"/>
    <property type="match status" value="1"/>
</dbReference>